<gene>
    <name evidence="2" type="ORF">HYG86_00960</name>
</gene>
<proteinExistence type="predicted"/>
<dbReference type="AlphaFoldDB" id="A0A7G9W430"/>
<dbReference type="Proteomes" id="UP000516160">
    <property type="component" value="Chromosome"/>
</dbReference>
<protein>
    <submittedName>
        <fullName evidence="2">Dabb family protein</fullName>
    </submittedName>
</protein>
<dbReference type="SUPFAM" id="SSF54909">
    <property type="entry name" value="Dimeric alpha+beta barrel"/>
    <property type="match status" value="1"/>
</dbReference>
<evidence type="ECO:0000313" key="2">
    <source>
        <dbReference type="EMBL" id="QNO13442.1"/>
    </source>
</evidence>
<organism evidence="2 3">
    <name type="scientific">Alkalicella caledoniensis</name>
    <dbReference type="NCBI Taxonomy" id="2731377"/>
    <lineage>
        <taxon>Bacteria</taxon>
        <taxon>Bacillati</taxon>
        <taxon>Bacillota</taxon>
        <taxon>Clostridia</taxon>
        <taxon>Eubacteriales</taxon>
        <taxon>Proteinivoracaceae</taxon>
        <taxon>Alkalicella</taxon>
    </lineage>
</organism>
<keyword evidence="3" id="KW-1185">Reference proteome</keyword>
<dbReference type="InterPro" id="IPR011008">
    <property type="entry name" value="Dimeric_a/b-barrel"/>
</dbReference>
<evidence type="ECO:0000313" key="3">
    <source>
        <dbReference type="Proteomes" id="UP000516160"/>
    </source>
</evidence>
<dbReference type="Gene3D" id="3.30.70.100">
    <property type="match status" value="1"/>
</dbReference>
<dbReference type="EMBL" id="CP058559">
    <property type="protein sequence ID" value="QNO13442.1"/>
    <property type="molecule type" value="Genomic_DNA"/>
</dbReference>
<dbReference type="PANTHER" id="PTHR37832">
    <property type="entry name" value="BLL2683 PROTEIN"/>
    <property type="match status" value="1"/>
</dbReference>
<dbReference type="Pfam" id="PF07876">
    <property type="entry name" value="Dabb"/>
    <property type="match status" value="1"/>
</dbReference>
<dbReference type="RefSeq" id="WP_213167109.1">
    <property type="nucleotide sequence ID" value="NZ_CP058559.1"/>
</dbReference>
<dbReference type="PANTHER" id="PTHR37832:SF1">
    <property type="entry name" value="STRESS-RESPONSE A_B BARREL DOMAIN-CONTAINING PROTEIN"/>
    <property type="match status" value="1"/>
</dbReference>
<name>A0A7G9W430_ALKCA</name>
<evidence type="ECO:0000259" key="1">
    <source>
        <dbReference type="PROSITE" id="PS51502"/>
    </source>
</evidence>
<dbReference type="InterPro" id="IPR013097">
    <property type="entry name" value="Dabb"/>
</dbReference>
<sequence length="95" mass="10632">MIKHVVMFKLQDPTDENTKAAKELILAMDGKIEGLLTLEVGTNVVQSDRAYDLVLISTHTSLDDLKVYATHPLHIPVVEHMRKVCSSIVSVDYEI</sequence>
<feature type="domain" description="Stress-response A/B barrel" evidence="1">
    <location>
        <begin position="2"/>
        <end position="93"/>
    </location>
</feature>
<dbReference type="SMART" id="SM00886">
    <property type="entry name" value="Dabb"/>
    <property type="match status" value="1"/>
</dbReference>
<dbReference type="PROSITE" id="PS51502">
    <property type="entry name" value="S_R_A_B_BARREL"/>
    <property type="match status" value="1"/>
</dbReference>
<accession>A0A7G9W430</accession>
<dbReference type="KEGG" id="acae:HYG86_00960"/>
<reference evidence="2 3" key="1">
    <citation type="submission" date="2020-07" db="EMBL/GenBank/DDBJ databases">
        <title>Alkalicella. sp. LB2 genome.</title>
        <authorList>
            <person name="Postec A."/>
            <person name="Quemeneur M."/>
        </authorList>
    </citation>
    <scope>NUCLEOTIDE SEQUENCE [LARGE SCALE GENOMIC DNA]</scope>
    <source>
        <strain evidence="2 3">LB2</strain>
    </source>
</reference>